<dbReference type="InterPro" id="IPR037171">
    <property type="entry name" value="NagB/RpiA_transferase-like"/>
</dbReference>
<evidence type="ECO:0000313" key="3">
    <source>
        <dbReference type="Proteomes" id="UP000190973"/>
    </source>
</evidence>
<organism evidence="2 3">
    <name type="scientific">Clostridium beijerinckii</name>
    <name type="common">Clostridium MP</name>
    <dbReference type="NCBI Taxonomy" id="1520"/>
    <lineage>
        <taxon>Bacteria</taxon>
        <taxon>Bacillati</taxon>
        <taxon>Bacillota</taxon>
        <taxon>Clostridia</taxon>
        <taxon>Eubacteriales</taxon>
        <taxon>Clostridiaceae</taxon>
        <taxon>Clostridium</taxon>
    </lineage>
</organism>
<name>A0A1S8SA90_CLOBE</name>
<dbReference type="RefSeq" id="WP_077838442.1">
    <property type="nucleotide sequence ID" value="NZ_JABTAE010000001.1"/>
</dbReference>
<evidence type="ECO:0000259" key="1">
    <source>
        <dbReference type="Pfam" id="PF02589"/>
    </source>
</evidence>
<dbReference type="EMBL" id="LZZI01000024">
    <property type="protein sequence ID" value="OOM62353.1"/>
    <property type="molecule type" value="Genomic_DNA"/>
</dbReference>
<evidence type="ECO:0000313" key="2">
    <source>
        <dbReference type="EMBL" id="OOM62353.1"/>
    </source>
</evidence>
<sequence>MNENKKWQYRCLAKEAVDILGDNHYDAHYAENLQEAKDMVLGMITEGASVALGGSITIEEMGLLKIFREGNYKLFDRYQKLPHDEIIEIQRQSLLADFLITGTNAITRNGELVNMDCSGNRVSGMIFGPKRVIVVASASKLVDDVEAAIKRIKSIAPLNSRRIGHETPCVRTGKCMDCNVKKRICNYLTVINHGWKFDGRISIIVIADEAGF</sequence>
<dbReference type="PANTHER" id="PTHR36179:SF2">
    <property type="entry name" value="LUD DOMAIN-CONTAINING PROTEIN"/>
    <property type="match status" value="1"/>
</dbReference>
<comment type="caution">
    <text evidence="2">The sequence shown here is derived from an EMBL/GenBank/DDBJ whole genome shotgun (WGS) entry which is preliminary data.</text>
</comment>
<dbReference type="InterPro" id="IPR009501">
    <property type="entry name" value="UCP020269"/>
</dbReference>
<reference evidence="2 3" key="1">
    <citation type="submission" date="2016-05" db="EMBL/GenBank/DDBJ databases">
        <title>Microbial solvent formation.</title>
        <authorList>
            <person name="Poehlein A."/>
            <person name="Montoya Solano J.D."/>
            <person name="Flitsch S."/>
            <person name="Krabben P."/>
            <person name="Duerre P."/>
            <person name="Daniel R."/>
        </authorList>
    </citation>
    <scope>NUCLEOTIDE SEQUENCE [LARGE SCALE GENOMIC DNA]</scope>
    <source>
        <strain evidence="2 3">DSM 53</strain>
    </source>
</reference>
<dbReference type="SUPFAM" id="SSF100950">
    <property type="entry name" value="NagB/RpiA/CoA transferase-like"/>
    <property type="match status" value="1"/>
</dbReference>
<dbReference type="PANTHER" id="PTHR36179">
    <property type="entry name" value="LUD_DOM DOMAIN-CONTAINING PROTEIN"/>
    <property type="match status" value="1"/>
</dbReference>
<dbReference type="InterPro" id="IPR003741">
    <property type="entry name" value="LUD_dom"/>
</dbReference>
<dbReference type="AlphaFoldDB" id="A0A1S8SA90"/>
<protein>
    <recommendedName>
        <fullName evidence="1">LUD domain-containing protein</fullName>
    </recommendedName>
</protein>
<accession>A0A1S8SA90</accession>
<dbReference type="Pfam" id="PF02589">
    <property type="entry name" value="LUD_dom"/>
    <property type="match status" value="1"/>
</dbReference>
<feature type="domain" description="LUD" evidence="1">
    <location>
        <begin position="14"/>
        <end position="206"/>
    </location>
</feature>
<dbReference type="PIRSF" id="PIRSF020269">
    <property type="entry name" value="DUF1121"/>
    <property type="match status" value="1"/>
</dbReference>
<gene>
    <name evidence="2" type="ORF">CLBCK_17830</name>
</gene>
<proteinExistence type="predicted"/>
<dbReference type="Proteomes" id="UP000190973">
    <property type="component" value="Unassembled WGS sequence"/>
</dbReference>